<dbReference type="InterPro" id="IPR044152">
    <property type="entry name" value="YqjM-like"/>
</dbReference>
<accession>A0ABT0RH90</accession>
<dbReference type="NCBIfam" id="NF006101">
    <property type="entry name" value="PRK08255.1"/>
    <property type="match status" value="1"/>
</dbReference>
<name>A0ABT0RH90_9SPHN</name>
<dbReference type="EMBL" id="JAMGBC010000001">
    <property type="protein sequence ID" value="MCL6679581.1"/>
    <property type="molecule type" value="Genomic_DNA"/>
</dbReference>
<gene>
    <name evidence="3" type="ORF">LZ519_09690</name>
</gene>
<dbReference type="CDD" id="cd02932">
    <property type="entry name" value="OYE_YqiM_FMN"/>
    <property type="match status" value="1"/>
</dbReference>
<comment type="caution">
    <text evidence="3">The sequence shown here is derived from an EMBL/GenBank/DDBJ whole genome shotgun (WGS) entry which is preliminary data.</text>
</comment>
<feature type="domain" description="FAD-binding" evidence="2">
    <location>
        <begin position="84"/>
        <end position="319"/>
    </location>
</feature>
<dbReference type="SUPFAM" id="SSF51905">
    <property type="entry name" value="FAD/NAD(P)-binding domain"/>
    <property type="match status" value="1"/>
</dbReference>
<keyword evidence="4" id="KW-1185">Reference proteome</keyword>
<reference evidence="3" key="1">
    <citation type="submission" date="2022-05" db="EMBL/GenBank/DDBJ databases">
        <authorList>
            <person name="Jo J.-H."/>
            <person name="Im W.-T."/>
        </authorList>
    </citation>
    <scope>NUCLEOTIDE SEQUENCE</scope>
    <source>
        <strain evidence="3">RG327</strain>
    </source>
</reference>
<proteinExistence type="predicted"/>
<dbReference type="Gene3D" id="3.30.9.20">
    <property type="match status" value="1"/>
</dbReference>
<dbReference type="PANTHER" id="PTHR43303">
    <property type="entry name" value="NADPH DEHYDROGENASE C23G7.10C-RELATED"/>
    <property type="match status" value="1"/>
</dbReference>
<dbReference type="InterPro" id="IPR001155">
    <property type="entry name" value="OxRdtase_FMN_N"/>
</dbReference>
<dbReference type="PRINTS" id="PR00420">
    <property type="entry name" value="RNGMNOXGNASE"/>
</dbReference>
<evidence type="ECO:0000313" key="3">
    <source>
        <dbReference type="EMBL" id="MCL6679581.1"/>
    </source>
</evidence>
<protein>
    <submittedName>
        <fullName evidence="3">Bifunctional salicylyl-CoA 5-hydroxylase/oxidoreductase</fullName>
    </submittedName>
</protein>
<dbReference type="SUPFAM" id="SSF51395">
    <property type="entry name" value="FMN-linked oxidoreductases"/>
    <property type="match status" value="1"/>
</dbReference>
<evidence type="ECO:0000313" key="4">
    <source>
        <dbReference type="Proteomes" id="UP001165343"/>
    </source>
</evidence>
<dbReference type="Gene3D" id="3.20.20.70">
    <property type="entry name" value="Aldolase class I"/>
    <property type="match status" value="1"/>
</dbReference>
<feature type="domain" description="NADH:flavin oxidoreductase/NADH oxidase N-terminal" evidence="1">
    <location>
        <begin position="397"/>
        <end position="732"/>
    </location>
</feature>
<dbReference type="RefSeq" id="WP_249868469.1">
    <property type="nucleotide sequence ID" value="NZ_JAMGBC010000001.1"/>
</dbReference>
<organism evidence="3 4">
    <name type="scientific">Sphingomonas anseongensis</name>
    <dbReference type="NCBI Taxonomy" id="2908207"/>
    <lineage>
        <taxon>Bacteria</taxon>
        <taxon>Pseudomonadati</taxon>
        <taxon>Pseudomonadota</taxon>
        <taxon>Alphaproteobacteria</taxon>
        <taxon>Sphingomonadales</taxon>
        <taxon>Sphingomonadaceae</taxon>
        <taxon>Sphingomonas</taxon>
    </lineage>
</organism>
<dbReference type="Gene3D" id="3.50.50.60">
    <property type="entry name" value="FAD/NAD(P)-binding domain"/>
    <property type="match status" value="1"/>
</dbReference>
<evidence type="ECO:0000259" key="1">
    <source>
        <dbReference type="Pfam" id="PF00724"/>
    </source>
</evidence>
<dbReference type="Proteomes" id="UP001165343">
    <property type="component" value="Unassembled WGS sequence"/>
</dbReference>
<dbReference type="PANTHER" id="PTHR43303:SF3">
    <property type="entry name" value="BLR3436 PROTEIN"/>
    <property type="match status" value="1"/>
</dbReference>
<dbReference type="Pfam" id="PF00724">
    <property type="entry name" value="Oxidored_FMN"/>
    <property type="match status" value="1"/>
</dbReference>
<sequence length="768" mass="85382">MKIACIGGGPAGLYFAISMKLRDPAHEIEVFERNPRGVTWGWGVVFSDQTVENLTANDPQSANVIASEFAHWDDIDVHFKGEVITSSGHGFIGIGRKRLLEILQDRAAELGVTLHFETECDPADPKWQSYDLVIAGDGANSRFRETHEDAFAVDVDVRANKFVWLGTSKVFDAFTFAFEETEHGWIWAHAYRFAPDCSTFIVECSEDTWRRFGFDTMSQADSIAACEKLFAKYLDGHPLQSNASHLVGSAAWLNFRRIKCDNWAVGNTILLGDAAHTAHFSIGSGTKLALEDAIKLAEVLNRPGLTRDAALFEYQAERNLEVLKLQNSARNSTEWFETFGRYLHFEPLQFAYSLLTRSQRISHENLRLRDRDWLEGVERWFWKRATEGRSNKTAPPMFAPFKLREMSLENRITVSPMAMYSAVDGVPNDFHFVHYGERALGGAALLFTEMTCVSPEGRISPGCTGMWNADHVAAWKRIVDFVHSNSKAKICLQLGHSGAKGSTKVGWEGNDVPLDQGNWPVMAASDLPWSPVNQVPTPMTRADMDAVRDQFVAAVEMAVECGFDMVELHAAHGYLLSGFLTPLQNKRTDEYGGSLENRLRYPLEVFGAMRDVWPKDRPMSVRISATDWAGEQGITPDDAVAIGEAFAREGADLIDVSAGQTSTDAQPVYGRMFQTPFSDKLRNEAKLATMAVGNIYEPDHANSILAAGRADLVALARPHLVDPFWTLRAAAALDYRDIHVPPQYLNGQAQLARNLKREAEAAAAALRA</sequence>
<dbReference type="InterPro" id="IPR036188">
    <property type="entry name" value="FAD/NAD-bd_sf"/>
</dbReference>
<dbReference type="Pfam" id="PF01494">
    <property type="entry name" value="FAD_binding_3"/>
    <property type="match status" value="1"/>
</dbReference>
<dbReference type="InterPro" id="IPR002938">
    <property type="entry name" value="FAD-bd"/>
</dbReference>
<evidence type="ECO:0000259" key="2">
    <source>
        <dbReference type="Pfam" id="PF01494"/>
    </source>
</evidence>
<dbReference type="InterPro" id="IPR013785">
    <property type="entry name" value="Aldolase_TIM"/>
</dbReference>